<dbReference type="Proteomes" id="UP001465668">
    <property type="component" value="Unassembled WGS sequence"/>
</dbReference>
<name>A0ABR2X9H2_9PEZI</name>
<evidence type="ECO:0000313" key="3">
    <source>
        <dbReference type="Proteomes" id="UP001465668"/>
    </source>
</evidence>
<feature type="compositionally biased region" description="Polar residues" evidence="1">
    <location>
        <begin position="166"/>
        <end position="178"/>
    </location>
</feature>
<keyword evidence="3" id="KW-1185">Reference proteome</keyword>
<organism evidence="2 3">
    <name type="scientific">Seiridium cardinale</name>
    <dbReference type="NCBI Taxonomy" id="138064"/>
    <lineage>
        <taxon>Eukaryota</taxon>
        <taxon>Fungi</taxon>
        <taxon>Dikarya</taxon>
        <taxon>Ascomycota</taxon>
        <taxon>Pezizomycotina</taxon>
        <taxon>Sordariomycetes</taxon>
        <taxon>Xylariomycetidae</taxon>
        <taxon>Amphisphaeriales</taxon>
        <taxon>Sporocadaceae</taxon>
        <taxon>Seiridium</taxon>
    </lineage>
</organism>
<feature type="region of interest" description="Disordered" evidence="1">
    <location>
        <begin position="163"/>
        <end position="186"/>
    </location>
</feature>
<comment type="caution">
    <text evidence="2">The sequence shown here is derived from an EMBL/GenBank/DDBJ whole genome shotgun (WGS) entry which is preliminary data.</text>
</comment>
<gene>
    <name evidence="2" type="ORF">SCAR479_12918</name>
</gene>
<proteinExistence type="predicted"/>
<protein>
    <submittedName>
        <fullName evidence="2">Uncharacterized protein</fullName>
    </submittedName>
</protein>
<evidence type="ECO:0000256" key="1">
    <source>
        <dbReference type="SAM" id="MobiDB-lite"/>
    </source>
</evidence>
<accession>A0ABR2X9H2</accession>
<dbReference type="EMBL" id="JARVKM010000093">
    <property type="protein sequence ID" value="KAK9770448.1"/>
    <property type="molecule type" value="Genomic_DNA"/>
</dbReference>
<sequence length="287" mass="31144">MLVLCPLRVRPWPMERALGGICPVTPYLAGSPSVQDDAPNCHSQPSTLLVMWSSVPWSLGSERKRFTLSSFQTGTSVRATSKRRAYALRLVIRFDAPSAGGAPFGLSVACHCVFGRQLPACQAFSCPQVLARYRIVDPDCRQFHWDRMMGLTGGSDWSLLFRPTRGQRSNPQNPTKNTLAKPLRPKRKRPVLFGSGRLDYSYQVAGPVSSAQLDCCAPLPLYASVGGGSTNVGQSAPLVSAQSCRISPGLVTPGMVRQDRAEETVCGSHPEWNTLQHAAPLSAALHQ</sequence>
<evidence type="ECO:0000313" key="2">
    <source>
        <dbReference type="EMBL" id="KAK9770448.1"/>
    </source>
</evidence>
<reference evidence="2 3" key="1">
    <citation type="submission" date="2024-02" db="EMBL/GenBank/DDBJ databases">
        <title>First draft genome assembly of two strains of Seiridium cardinale.</title>
        <authorList>
            <person name="Emiliani G."/>
            <person name="Scali E."/>
        </authorList>
    </citation>
    <scope>NUCLEOTIDE SEQUENCE [LARGE SCALE GENOMIC DNA]</scope>
    <source>
        <strain evidence="2 3">BM-138-000479</strain>
    </source>
</reference>